<feature type="domain" description="DUF6443" evidence="1">
    <location>
        <begin position="66"/>
        <end position="188"/>
    </location>
</feature>
<dbReference type="Proteomes" id="UP000281741">
    <property type="component" value="Chromosome"/>
</dbReference>
<dbReference type="Pfam" id="PF20041">
    <property type="entry name" value="DUF6443"/>
    <property type="match status" value="1"/>
</dbReference>
<reference evidence="2 3" key="1">
    <citation type="submission" date="2018-11" db="EMBL/GenBank/DDBJ databases">
        <title>Proposal to divide the Flavobacteriaceae and reorganize its genera based on Amino Acid Identity values calculated from whole genome sequences.</title>
        <authorList>
            <person name="Nicholson A.C."/>
            <person name="Gulvik C.A."/>
            <person name="Whitney A.M."/>
            <person name="Humrighouse B.W."/>
            <person name="Bell M."/>
            <person name="Holmes B."/>
            <person name="Steigerwalt A.G."/>
            <person name="Villarma A."/>
            <person name="Sheth M."/>
            <person name="Batra D."/>
            <person name="Pryor J."/>
            <person name="Bernardet J.-F."/>
            <person name="Hugo C."/>
            <person name="Kampfer P."/>
            <person name="Newman J."/>
            <person name="McQuiston J.R."/>
        </authorList>
    </citation>
    <scope>NUCLEOTIDE SEQUENCE [LARGE SCALE GENOMIC DNA]</scope>
    <source>
        <strain evidence="2 3">H5143</strain>
    </source>
</reference>
<sequence>MEIRLKSTSIIIKTNKMKKYKKLHTVYNNTGKRKLKSLFSIVAVGFSLFAHAQTTPTASENYIYTKVYLSADGSKKNETVQYFDGLGRAKQVVQVKVTPSGQDLATPVVYDDLGRQVKSILPVPVPTANLGIQNTVSETSANTYYGVSNAYTEQKLEASPMARTLETAHPGTEWAMNTGHTVKTQYLTNTTSDHVKRFATDAVWSNKMLTTSITGISTYGNSQLSKTIVTDENGNTTIEFKNSEGKTILVRKESGSTKQDTYYIYNDLNMLAFVVSPKAVESIAANGNSVSQQVLNDLCYQYIYDNKYRLIEKRLPGKGWEYMVYDQQNRLVATQDAHMKNNPDTPNQWLFTRYDKFGRIVYTGRFTGGTRAQEQANADLKGLNNEGRSTTSFTHNTQEVFYSNSAYPAATFTLYSVNYYDSYPGTTSNNTLPRPETILGQTTLSNSSTVTTNGITSIRNTSTMLTATLVKNLDDDNWSSTHIWYDLIGRPIGNQGKNHLGGYTKTEKQLDFSGAVLLANTYHKRLNTDTEISLKERFIYDNQFRLKQHYHQVNSLTEELLADYTYNELGQLVSKKVGNNLQDIQYTYNTRGWVSKINDPTNLGSKLFGYELKFGSTSNASVAQANYNGNITEVNWKTSADGILKRYSYLYDGYNRLTGAVYQEPETTVPQNGFYNENMSYDSNGNIMGLNRNQKSYSGFAEQIDELIYTYNGNRLISVVDQKTNYSGYPDTSGNTITYDDNGNMIKHLDKGILEIKYNDLNLPSYIKFNDYVTRNGQDIYSNVQYAYRADGVKIKKRFLYFSGKLKQDTFFDTEYIDGFQYSYEITDPLNTNGLKFFATSEGYYDNIKNKYIYHYVDHLGNIRVSFTREGAQAAIVEKNDYYAFGLKHGTTSDASGVNYNYEYNGKEFQQEIGMNDYGARFYMPDIGRWGVVDPLAEMYRRHSPYNYAVNNPMRFIDPDGRSVTTYEGEDAQKAYWYFYFGGSASGFDSFMGGSGSNSASSHGDVFTPKVNSFDYLGGANGGGISIGSVLSPWMQANTSNFSQFNVDPGPKHPFSKFEIGKLAAAGLISAATAKLWLSGIVLEGAGIGAISAGTAASSSFTWGTFATVLTRAIAIGAVLSIKDEAPPQRYYVYGISGSERMAKFGITRQNDPANRPESQIAMLNRKFVDDGPHSWKFLQGPVDRETALIYEKYYVWAYKQNSGEMPYAQRYPYADAITRLIDKFGR</sequence>
<evidence type="ECO:0000313" key="3">
    <source>
        <dbReference type="Proteomes" id="UP000281741"/>
    </source>
</evidence>
<gene>
    <name evidence="2" type="ORF">EG353_08820</name>
</gene>
<dbReference type="InterPro" id="IPR022385">
    <property type="entry name" value="Rhs_assc_core"/>
</dbReference>
<accession>A0ABM7BA60</accession>
<dbReference type="NCBIfam" id="TIGR03696">
    <property type="entry name" value="Rhs_assc_core"/>
    <property type="match status" value="1"/>
</dbReference>
<name>A0ABM7BA60_9FLAO</name>
<evidence type="ECO:0000313" key="2">
    <source>
        <dbReference type="EMBL" id="AZA95660.1"/>
    </source>
</evidence>
<keyword evidence="3" id="KW-1185">Reference proteome</keyword>
<organism evidence="2 3">
    <name type="scientific">Chryseobacterium shandongense</name>
    <dbReference type="NCBI Taxonomy" id="1493872"/>
    <lineage>
        <taxon>Bacteria</taxon>
        <taxon>Pseudomonadati</taxon>
        <taxon>Bacteroidota</taxon>
        <taxon>Flavobacteriia</taxon>
        <taxon>Flavobacteriales</taxon>
        <taxon>Weeksellaceae</taxon>
        <taxon>Chryseobacterium group</taxon>
        <taxon>Chryseobacterium</taxon>
    </lineage>
</organism>
<protein>
    <submittedName>
        <fullName evidence="2">RHS repeat-associated core domain-containing protein</fullName>
    </submittedName>
</protein>
<dbReference type="InterPro" id="IPR050708">
    <property type="entry name" value="T6SS_VgrG/RHS"/>
</dbReference>
<dbReference type="PANTHER" id="PTHR32305">
    <property type="match status" value="1"/>
</dbReference>
<dbReference type="InterPro" id="IPR045619">
    <property type="entry name" value="DUF6443"/>
</dbReference>
<proteinExistence type="predicted"/>
<dbReference type="PANTHER" id="PTHR32305:SF15">
    <property type="entry name" value="PROTEIN RHSA-RELATED"/>
    <property type="match status" value="1"/>
</dbReference>
<dbReference type="Gene3D" id="2.180.10.10">
    <property type="entry name" value="RHS repeat-associated core"/>
    <property type="match status" value="1"/>
</dbReference>
<evidence type="ECO:0000259" key="1">
    <source>
        <dbReference type="Pfam" id="PF20041"/>
    </source>
</evidence>
<dbReference type="EMBL" id="CP033912">
    <property type="protein sequence ID" value="AZA95660.1"/>
    <property type="molecule type" value="Genomic_DNA"/>
</dbReference>